<dbReference type="EMBL" id="AKWD02000005">
    <property type="protein sequence ID" value="EMO55846.1"/>
    <property type="molecule type" value="Genomic_DNA"/>
</dbReference>
<reference evidence="1 2" key="1">
    <citation type="submission" date="2013-01" db="EMBL/GenBank/DDBJ databases">
        <authorList>
            <person name="Harkins D.M."/>
            <person name="Durkin A.S."/>
            <person name="Brinkac L.M."/>
            <person name="Haft D.H."/>
            <person name="Selengut J.D."/>
            <person name="Sanka R."/>
            <person name="DePew J."/>
            <person name="Purushe J."/>
            <person name="Matthias M.A."/>
            <person name="Vinetz J.M."/>
            <person name="Sutton G.G."/>
            <person name="Nierman W.C."/>
            <person name="Fouts D.E."/>
        </authorList>
    </citation>
    <scope>NUCLEOTIDE SEQUENCE [LARGE SCALE GENOMIC DNA]</scope>
    <source>
        <strain evidence="1 2">HAI1536</strain>
    </source>
</reference>
<evidence type="ECO:0000313" key="2">
    <source>
        <dbReference type="Proteomes" id="UP000012112"/>
    </source>
</evidence>
<name>M6VL49_9LEPT</name>
<proteinExistence type="predicted"/>
<gene>
    <name evidence="1" type="ORF">LEP1GSC172_0435</name>
</gene>
<comment type="caution">
    <text evidence="1">The sequence shown here is derived from an EMBL/GenBank/DDBJ whole genome shotgun (WGS) entry which is preliminary data.</text>
</comment>
<sequence>MERIDYFSIKNVGPLNVSKTNSCAITIKINIELFLTNWSFQFGARRHYPFDFKEKETE</sequence>
<dbReference type="Proteomes" id="UP000012112">
    <property type="component" value="Unassembled WGS sequence"/>
</dbReference>
<organism evidence="1 2">
    <name type="scientific">Leptospira noguchii</name>
    <dbReference type="NCBI Taxonomy" id="28182"/>
    <lineage>
        <taxon>Bacteria</taxon>
        <taxon>Pseudomonadati</taxon>
        <taxon>Spirochaetota</taxon>
        <taxon>Spirochaetia</taxon>
        <taxon>Leptospirales</taxon>
        <taxon>Leptospiraceae</taxon>
        <taxon>Leptospira</taxon>
    </lineage>
</organism>
<dbReference type="AlphaFoldDB" id="M6VL49"/>
<evidence type="ECO:0000313" key="1">
    <source>
        <dbReference type="EMBL" id="EMO55846.1"/>
    </source>
</evidence>
<protein>
    <submittedName>
        <fullName evidence="1">Uncharacterized protein</fullName>
    </submittedName>
</protein>
<accession>M6VL49</accession>